<sequence length="220" mass="24045">MATPKTQRVSEYSIVEERLNVLSHALGVLLAAIGTLLLLVKAVSFGSTVHIVSFGVYGASMVILYAASSLYHSATTPVARRRLKVFDHAAIYVLIAGSYTPFTLVVLEGWVGWTLFGIVWGMALAGVILKIFFTGRYDKISTAIYVLMGWLIVFAIKPLSEGLPEAGIQWLVAGGISYTVGALLYSVKRLPLNHALFHVFVVLGTVFQFITVYEYILITP</sequence>
<evidence type="ECO:0000256" key="6">
    <source>
        <dbReference type="ARBA" id="ARBA00023136"/>
    </source>
</evidence>
<dbReference type="Pfam" id="PF03006">
    <property type="entry name" value="HlyIII"/>
    <property type="match status" value="1"/>
</dbReference>
<evidence type="ECO:0000313" key="9">
    <source>
        <dbReference type="EMBL" id="RMA82520.1"/>
    </source>
</evidence>
<dbReference type="NCBIfam" id="TIGR01065">
    <property type="entry name" value="hlyIII"/>
    <property type="match status" value="1"/>
</dbReference>
<proteinExistence type="inferred from homology"/>
<dbReference type="PANTHER" id="PTHR20855:SF3">
    <property type="entry name" value="LD03007P"/>
    <property type="match status" value="1"/>
</dbReference>
<dbReference type="Proteomes" id="UP000267187">
    <property type="component" value="Unassembled WGS sequence"/>
</dbReference>
<feature type="binding site" evidence="7">
    <location>
        <position position="194"/>
    </location>
    <ligand>
        <name>Zn(2+)</name>
        <dbReference type="ChEBI" id="CHEBI:29105"/>
    </ligand>
</feature>
<evidence type="ECO:0000256" key="2">
    <source>
        <dbReference type="ARBA" id="ARBA00008488"/>
    </source>
</evidence>
<dbReference type="AlphaFoldDB" id="A0A3M0AC67"/>
<name>A0A3M0AC67_9GAMM</name>
<dbReference type="GO" id="GO:0005886">
    <property type="term" value="C:plasma membrane"/>
    <property type="evidence" value="ECO:0007669"/>
    <property type="project" value="UniProtKB-SubCell"/>
</dbReference>
<evidence type="ECO:0000256" key="1">
    <source>
        <dbReference type="ARBA" id="ARBA00004651"/>
    </source>
</evidence>
<comment type="subcellular location">
    <subcellularLocation>
        <location evidence="1">Cell membrane</location>
        <topology evidence="1">Multi-pass membrane protein</topology>
    </subcellularLocation>
</comment>
<feature type="transmembrane region" description="Helical" evidence="8">
    <location>
        <begin position="168"/>
        <end position="187"/>
    </location>
</feature>
<feature type="transmembrane region" description="Helical" evidence="8">
    <location>
        <begin position="49"/>
        <end position="68"/>
    </location>
</feature>
<feature type="binding site" evidence="7">
    <location>
        <position position="198"/>
    </location>
    <ligand>
        <name>Zn(2+)</name>
        <dbReference type="ChEBI" id="CHEBI:29105"/>
    </ligand>
</feature>
<keyword evidence="10" id="KW-1185">Reference proteome</keyword>
<dbReference type="GO" id="GO:0046872">
    <property type="term" value="F:metal ion binding"/>
    <property type="evidence" value="ECO:0007669"/>
    <property type="project" value="UniProtKB-KW"/>
</dbReference>
<dbReference type="PANTHER" id="PTHR20855">
    <property type="entry name" value="ADIPOR/PROGESTIN RECEPTOR-RELATED"/>
    <property type="match status" value="1"/>
</dbReference>
<protein>
    <submittedName>
        <fullName evidence="9">Hemolysin III</fullName>
    </submittedName>
</protein>
<evidence type="ECO:0000256" key="8">
    <source>
        <dbReference type="SAM" id="Phobius"/>
    </source>
</evidence>
<dbReference type="InterPro" id="IPR004254">
    <property type="entry name" value="AdipoR/HlyIII-related"/>
</dbReference>
<keyword evidence="7" id="KW-0479">Metal-binding</keyword>
<feature type="transmembrane region" description="Helical" evidence="8">
    <location>
        <begin position="199"/>
        <end position="218"/>
    </location>
</feature>
<feature type="transmembrane region" description="Helical" evidence="8">
    <location>
        <begin position="113"/>
        <end position="133"/>
    </location>
</feature>
<dbReference type="GO" id="GO:0140911">
    <property type="term" value="F:pore-forming activity"/>
    <property type="evidence" value="ECO:0007669"/>
    <property type="project" value="InterPro"/>
</dbReference>
<feature type="transmembrane region" description="Helical" evidence="8">
    <location>
        <begin position="21"/>
        <end position="43"/>
    </location>
</feature>
<keyword evidence="3" id="KW-1003">Cell membrane</keyword>
<dbReference type="RefSeq" id="WP_121875845.1">
    <property type="nucleotide sequence ID" value="NZ_REFJ01000001.1"/>
</dbReference>
<comment type="caution">
    <text evidence="9">The sequence shown here is derived from an EMBL/GenBank/DDBJ whole genome shotgun (WGS) entry which is preliminary data.</text>
</comment>
<keyword evidence="7" id="KW-0862">Zinc</keyword>
<comment type="similarity">
    <text evidence="2">Belongs to the UPF0073 (Hly-III) family.</text>
</comment>
<dbReference type="InterPro" id="IPR005744">
    <property type="entry name" value="Hy-lIII"/>
</dbReference>
<accession>A0A3M0AC67</accession>
<dbReference type="EMBL" id="REFJ01000001">
    <property type="protein sequence ID" value="RMA82520.1"/>
    <property type="molecule type" value="Genomic_DNA"/>
</dbReference>
<keyword evidence="6 8" id="KW-0472">Membrane</keyword>
<keyword evidence="5 8" id="KW-1133">Transmembrane helix</keyword>
<evidence type="ECO:0000256" key="4">
    <source>
        <dbReference type="ARBA" id="ARBA00022692"/>
    </source>
</evidence>
<gene>
    <name evidence="9" type="ORF">DFR27_0470</name>
</gene>
<feature type="transmembrane region" description="Helical" evidence="8">
    <location>
        <begin position="140"/>
        <end position="156"/>
    </location>
</feature>
<keyword evidence="4 8" id="KW-0812">Transmembrane</keyword>
<evidence type="ECO:0000313" key="10">
    <source>
        <dbReference type="Proteomes" id="UP000267187"/>
    </source>
</evidence>
<feature type="binding site" evidence="7">
    <location>
        <position position="72"/>
    </location>
    <ligand>
        <name>Zn(2+)</name>
        <dbReference type="ChEBI" id="CHEBI:29105"/>
    </ligand>
</feature>
<evidence type="ECO:0000256" key="7">
    <source>
        <dbReference type="PIRSR" id="PIRSR604254-1"/>
    </source>
</evidence>
<dbReference type="OrthoDB" id="9813689at2"/>
<evidence type="ECO:0000256" key="3">
    <source>
        <dbReference type="ARBA" id="ARBA00022475"/>
    </source>
</evidence>
<reference evidence="9 10" key="1">
    <citation type="submission" date="2018-10" db="EMBL/GenBank/DDBJ databases">
        <title>Genomic Encyclopedia of Type Strains, Phase IV (KMG-IV): sequencing the most valuable type-strain genomes for metagenomic binning, comparative biology and taxonomic classification.</title>
        <authorList>
            <person name="Goeker M."/>
        </authorList>
    </citation>
    <scope>NUCLEOTIDE SEQUENCE [LARGE SCALE GENOMIC DNA]</scope>
    <source>
        <strain evidence="9 10">DSM 25080</strain>
    </source>
</reference>
<feature type="transmembrane region" description="Helical" evidence="8">
    <location>
        <begin position="89"/>
        <end position="107"/>
    </location>
</feature>
<organism evidence="9 10">
    <name type="scientific">Umboniibacter marinipuniceus</name>
    <dbReference type="NCBI Taxonomy" id="569599"/>
    <lineage>
        <taxon>Bacteria</taxon>
        <taxon>Pseudomonadati</taxon>
        <taxon>Pseudomonadota</taxon>
        <taxon>Gammaproteobacteria</taxon>
        <taxon>Cellvibrionales</taxon>
        <taxon>Cellvibrionaceae</taxon>
        <taxon>Umboniibacter</taxon>
    </lineage>
</organism>
<evidence type="ECO:0000256" key="5">
    <source>
        <dbReference type="ARBA" id="ARBA00022989"/>
    </source>
</evidence>